<dbReference type="InterPro" id="IPR001789">
    <property type="entry name" value="Sig_transdc_resp-reg_receiver"/>
</dbReference>
<evidence type="ECO:0000256" key="5">
    <source>
        <dbReference type="ARBA" id="ARBA00022553"/>
    </source>
</evidence>
<evidence type="ECO:0000256" key="15">
    <source>
        <dbReference type="ARBA" id="ARBA00031910"/>
    </source>
</evidence>
<dbReference type="PANTHER" id="PTHR32071:SF95">
    <property type="entry name" value="DNA-BINDING TRANSCRIPTIONAL REGULATOR NTRC"/>
    <property type="match status" value="1"/>
</dbReference>
<keyword evidence="5 16" id="KW-0597">Phosphoprotein</keyword>
<dbReference type="GO" id="GO:0005524">
    <property type="term" value="F:ATP binding"/>
    <property type="evidence" value="ECO:0007669"/>
    <property type="project" value="UniProtKB-KW"/>
</dbReference>
<dbReference type="SUPFAM" id="SSF52172">
    <property type="entry name" value="CheY-like"/>
    <property type="match status" value="1"/>
</dbReference>
<keyword evidence="9" id="KW-0805">Transcription regulation</keyword>
<keyword evidence="10" id="KW-0238">DNA-binding</keyword>
<reference evidence="19 20" key="1">
    <citation type="journal article" date="2018" name="Nat. Biotechnol.">
        <title>A standardized bacterial taxonomy based on genome phylogeny substantially revises the tree of life.</title>
        <authorList>
            <person name="Parks D.H."/>
            <person name="Chuvochina M."/>
            <person name="Waite D.W."/>
            <person name="Rinke C."/>
            <person name="Skarshewski A."/>
            <person name="Chaumeil P.A."/>
            <person name="Hugenholtz P."/>
        </authorList>
    </citation>
    <scope>NUCLEOTIDE SEQUENCE [LARGE SCALE GENOMIC DNA]</scope>
    <source>
        <strain evidence="19">UBA8672</strain>
    </source>
</reference>
<dbReference type="Gene3D" id="1.10.8.60">
    <property type="match status" value="1"/>
</dbReference>
<evidence type="ECO:0000313" key="20">
    <source>
        <dbReference type="Proteomes" id="UP000262325"/>
    </source>
</evidence>
<evidence type="ECO:0000256" key="13">
    <source>
        <dbReference type="ARBA" id="ARBA00023231"/>
    </source>
</evidence>
<evidence type="ECO:0000256" key="14">
    <source>
        <dbReference type="ARBA" id="ARBA00029881"/>
    </source>
</evidence>
<dbReference type="CDD" id="cd00009">
    <property type="entry name" value="AAA"/>
    <property type="match status" value="1"/>
</dbReference>
<dbReference type="SUPFAM" id="SSF46689">
    <property type="entry name" value="Homeodomain-like"/>
    <property type="match status" value="1"/>
</dbReference>
<accession>A0A3D5QBR5</accession>
<dbReference type="EMBL" id="DPPF01000063">
    <property type="protein sequence ID" value="HCW92612.1"/>
    <property type="molecule type" value="Genomic_DNA"/>
</dbReference>
<keyword evidence="6" id="KW-0547">Nucleotide-binding</keyword>
<dbReference type="InterPro" id="IPR058031">
    <property type="entry name" value="AAA_lid_NorR"/>
</dbReference>
<evidence type="ECO:0000256" key="3">
    <source>
        <dbReference type="ARBA" id="ARBA00022490"/>
    </source>
</evidence>
<evidence type="ECO:0000256" key="2">
    <source>
        <dbReference type="ARBA" id="ARBA00019059"/>
    </source>
</evidence>
<feature type="domain" description="Sigma-54 factor interaction" evidence="17">
    <location>
        <begin position="139"/>
        <end position="368"/>
    </location>
</feature>
<keyword evidence="11" id="KW-0010">Activator</keyword>
<dbReference type="RefSeq" id="WP_273266715.1">
    <property type="nucleotide sequence ID" value="NZ_JAAZVV010000098.1"/>
</dbReference>
<dbReference type="InterPro" id="IPR027417">
    <property type="entry name" value="P-loop_NTPase"/>
</dbReference>
<evidence type="ECO:0000256" key="10">
    <source>
        <dbReference type="ARBA" id="ARBA00023125"/>
    </source>
</evidence>
<evidence type="ECO:0000256" key="7">
    <source>
        <dbReference type="ARBA" id="ARBA00022840"/>
    </source>
</evidence>
<evidence type="ECO:0000259" key="17">
    <source>
        <dbReference type="PROSITE" id="PS50045"/>
    </source>
</evidence>
<gene>
    <name evidence="19" type="ORF">DHM44_02915</name>
</gene>
<evidence type="ECO:0000256" key="9">
    <source>
        <dbReference type="ARBA" id="ARBA00023015"/>
    </source>
</evidence>
<organism evidence="19 20">
    <name type="scientific">Flexistipes sinusarabici</name>
    <dbReference type="NCBI Taxonomy" id="2352"/>
    <lineage>
        <taxon>Bacteria</taxon>
        <taxon>Pseudomonadati</taxon>
        <taxon>Deferribacterota</taxon>
        <taxon>Deferribacteres</taxon>
        <taxon>Deferribacterales</taxon>
        <taxon>Flexistipitaceae</taxon>
        <taxon>Flexistipes</taxon>
    </lineage>
</organism>
<comment type="subcellular location">
    <subcellularLocation>
        <location evidence="1">Cytoplasm</location>
    </subcellularLocation>
</comment>
<keyword evidence="12" id="KW-0804">Transcription</keyword>
<dbReference type="PRINTS" id="PR01590">
    <property type="entry name" value="HTHFIS"/>
</dbReference>
<feature type="modified residue" description="4-aspartylphosphate" evidence="16">
    <location>
        <position position="51"/>
    </location>
</feature>
<dbReference type="AlphaFoldDB" id="A0A3D5QBR5"/>
<dbReference type="Gene3D" id="3.40.50.300">
    <property type="entry name" value="P-loop containing nucleotide triphosphate hydrolases"/>
    <property type="match status" value="1"/>
</dbReference>
<dbReference type="GO" id="GO:0000160">
    <property type="term" value="P:phosphorelay signal transduction system"/>
    <property type="evidence" value="ECO:0007669"/>
    <property type="project" value="UniProtKB-KW"/>
</dbReference>
<evidence type="ECO:0000256" key="16">
    <source>
        <dbReference type="PROSITE-ProRule" id="PRU00169"/>
    </source>
</evidence>
<evidence type="ECO:0000256" key="4">
    <source>
        <dbReference type="ARBA" id="ARBA00022491"/>
    </source>
</evidence>
<evidence type="ECO:0000313" key="19">
    <source>
        <dbReference type="EMBL" id="HCW92612.1"/>
    </source>
</evidence>
<sequence length="463" mass="51876">MANVLIIDDDEGLCYSIERALRNIHKVFTAMHSETAYNILSNNPIDIAFIDQRLGKESGTEILKEIKGRFPKLPCILMTAYGSSETILESISQGAADFISKPLETDGFLRLIEANVVKKNICSDNYINISELVYPPNVFIGKSPQMIKILKNVATVAATDSPVLITGESGTGKDHIAKIIHDYSSRSNYPFVPVNSAAIPRNLLESEMFGHVKGAFSGAYQSKKGKFETADKGTIFLNEIGDLPSGLQAKLLHVLQDGTIEKLGENKLKKVDVRLISATNKNLDEKLESGSFREDLFYRLNVFSIHLPPLRDRKADIVELSKFFIKEACINLDKEVTCVHKGVFEILASYDWPGNIRELKNIIKKSVIVSSRQTLEPDDIVLPKSKEAAKNVQNLKKHLYKEYREHSYGNVLHRALDDIEKEFIEDALKECKGNLSQVAEMLGISRVTLYDKLKKYSIKAHSD</sequence>
<dbReference type="PANTHER" id="PTHR32071">
    <property type="entry name" value="TRANSCRIPTIONAL REGULATORY PROTEIN"/>
    <property type="match status" value="1"/>
</dbReference>
<dbReference type="CDD" id="cd00156">
    <property type="entry name" value="REC"/>
    <property type="match status" value="1"/>
</dbReference>
<evidence type="ECO:0000259" key="18">
    <source>
        <dbReference type="PROSITE" id="PS50110"/>
    </source>
</evidence>
<keyword evidence="13" id="KW-0535">Nitrogen fixation</keyword>
<dbReference type="InterPro" id="IPR011006">
    <property type="entry name" value="CheY-like_superfamily"/>
</dbReference>
<comment type="caution">
    <text evidence="19">The sequence shown here is derived from an EMBL/GenBank/DDBJ whole genome shotgun (WGS) entry which is preliminary data.</text>
</comment>
<evidence type="ECO:0000256" key="6">
    <source>
        <dbReference type="ARBA" id="ARBA00022741"/>
    </source>
</evidence>
<dbReference type="PROSITE" id="PS00675">
    <property type="entry name" value="SIGMA54_INTERACT_1"/>
    <property type="match status" value="1"/>
</dbReference>
<protein>
    <recommendedName>
        <fullName evidence="2">DNA-binding transcriptional regulator NtrC</fullName>
    </recommendedName>
    <alternativeName>
        <fullName evidence="14">Nitrogen regulation protein NR(I)</fullName>
    </alternativeName>
    <alternativeName>
        <fullName evidence="15">Nitrogen regulator I</fullName>
    </alternativeName>
</protein>
<dbReference type="Proteomes" id="UP000262325">
    <property type="component" value="Unassembled WGS sequence"/>
</dbReference>
<keyword evidence="8" id="KW-0902">Two-component regulatory system</keyword>
<dbReference type="SUPFAM" id="SSF52540">
    <property type="entry name" value="P-loop containing nucleoside triphosphate hydrolases"/>
    <property type="match status" value="1"/>
</dbReference>
<dbReference type="FunFam" id="3.40.50.300:FF:000006">
    <property type="entry name" value="DNA-binding transcriptional regulator NtrC"/>
    <property type="match status" value="1"/>
</dbReference>
<name>A0A3D5QBR5_FLESI</name>
<dbReference type="PROSITE" id="PS00688">
    <property type="entry name" value="SIGMA54_INTERACT_3"/>
    <property type="match status" value="1"/>
</dbReference>
<dbReference type="SMART" id="SM00448">
    <property type="entry name" value="REC"/>
    <property type="match status" value="1"/>
</dbReference>
<dbReference type="InterPro" id="IPR025944">
    <property type="entry name" value="Sigma_54_int_dom_CS"/>
</dbReference>
<dbReference type="Gene3D" id="3.40.50.2300">
    <property type="match status" value="1"/>
</dbReference>
<dbReference type="PROSITE" id="PS50110">
    <property type="entry name" value="RESPONSE_REGULATORY"/>
    <property type="match status" value="1"/>
</dbReference>
<dbReference type="InterPro" id="IPR002078">
    <property type="entry name" value="Sigma_54_int"/>
</dbReference>
<dbReference type="InterPro" id="IPR002197">
    <property type="entry name" value="HTH_Fis"/>
</dbReference>
<dbReference type="Pfam" id="PF00072">
    <property type="entry name" value="Response_reg"/>
    <property type="match status" value="1"/>
</dbReference>
<dbReference type="GO" id="GO:0005737">
    <property type="term" value="C:cytoplasm"/>
    <property type="evidence" value="ECO:0007669"/>
    <property type="project" value="UniProtKB-SubCell"/>
</dbReference>
<evidence type="ECO:0000256" key="11">
    <source>
        <dbReference type="ARBA" id="ARBA00023159"/>
    </source>
</evidence>
<keyword evidence="3" id="KW-0963">Cytoplasm</keyword>
<dbReference type="InterPro" id="IPR025662">
    <property type="entry name" value="Sigma_54_int_dom_ATP-bd_1"/>
</dbReference>
<evidence type="ECO:0000256" key="8">
    <source>
        <dbReference type="ARBA" id="ARBA00023012"/>
    </source>
</evidence>
<dbReference type="Pfam" id="PF25601">
    <property type="entry name" value="AAA_lid_14"/>
    <property type="match status" value="1"/>
</dbReference>
<dbReference type="Gene3D" id="1.10.10.60">
    <property type="entry name" value="Homeodomain-like"/>
    <property type="match status" value="1"/>
</dbReference>
<dbReference type="InterPro" id="IPR003593">
    <property type="entry name" value="AAA+_ATPase"/>
</dbReference>
<dbReference type="Pfam" id="PF00158">
    <property type="entry name" value="Sigma54_activat"/>
    <property type="match status" value="1"/>
</dbReference>
<keyword evidence="7" id="KW-0067">ATP-binding</keyword>
<feature type="domain" description="Response regulatory" evidence="18">
    <location>
        <begin position="3"/>
        <end position="116"/>
    </location>
</feature>
<dbReference type="PROSITE" id="PS50045">
    <property type="entry name" value="SIGMA54_INTERACT_4"/>
    <property type="match status" value="1"/>
</dbReference>
<dbReference type="Pfam" id="PF02954">
    <property type="entry name" value="HTH_8"/>
    <property type="match status" value="1"/>
</dbReference>
<proteinExistence type="predicted"/>
<dbReference type="InterPro" id="IPR009057">
    <property type="entry name" value="Homeodomain-like_sf"/>
</dbReference>
<dbReference type="GO" id="GO:0006355">
    <property type="term" value="P:regulation of DNA-templated transcription"/>
    <property type="evidence" value="ECO:0007669"/>
    <property type="project" value="InterPro"/>
</dbReference>
<dbReference type="GO" id="GO:0043565">
    <property type="term" value="F:sequence-specific DNA binding"/>
    <property type="evidence" value="ECO:0007669"/>
    <property type="project" value="InterPro"/>
</dbReference>
<evidence type="ECO:0000256" key="1">
    <source>
        <dbReference type="ARBA" id="ARBA00004496"/>
    </source>
</evidence>
<dbReference type="SMART" id="SM00382">
    <property type="entry name" value="AAA"/>
    <property type="match status" value="1"/>
</dbReference>
<evidence type="ECO:0000256" key="12">
    <source>
        <dbReference type="ARBA" id="ARBA00023163"/>
    </source>
</evidence>
<keyword evidence="4" id="KW-0678">Repressor</keyword>